<name>A0A0C3I1K4_OIDMZ</name>
<dbReference type="Gene3D" id="3.40.50.150">
    <property type="entry name" value="Vaccinia Virus protein VP39"/>
    <property type="match status" value="1"/>
</dbReference>
<gene>
    <name evidence="1" type="ORF">OIDMADRAFT_48185</name>
</gene>
<reference evidence="2" key="2">
    <citation type="submission" date="2015-01" db="EMBL/GenBank/DDBJ databases">
        <title>Evolutionary Origins and Diversification of the Mycorrhizal Mutualists.</title>
        <authorList>
            <consortium name="DOE Joint Genome Institute"/>
            <consortium name="Mycorrhizal Genomics Consortium"/>
            <person name="Kohler A."/>
            <person name="Kuo A."/>
            <person name="Nagy L.G."/>
            <person name="Floudas D."/>
            <person name="Copeland A."/>
            <person name="Barry K.W."/>
            <person name="Cichocki N."/>
            <person name="Veneault-Fourrey C."/>
            <person name="LaButti K."/>
            <person name="Lindquist E.A."/>
            <person name="Lipzen A."/>
            <person name="Lundell T."/>
            <person name="Morin E."/>
            <person name="Murat C."/>
            <person name="Riley R."/>
            <person name="Ohm R."/>
            <person name="Sun H."/>
            <person name="Tunlid A."/>
            <person name="Henrissat B."/>
            <person name="Grigoriev I.V."/>
            <person name="Hibbett D.S."/>
            <person name="Martin F."/>
        </authorList>
    </citation>
    <scope>NUCLEOTIDE SEQUENCE [LARGE SCALE GENOMIC DNA]</scope>
    <source>
        <strain evidence="2">Zn</strain>
    </source>
</reference>
<reference evidence="1 2" key="1">
    <citation type="submission" date="2014-04" db="EMBL/GenBank/DDBJ databases">
        <authorList>
            <consortium name="DOE Joint Genome Institute"/>
            <person name="Kuo A."/>
            <person name="Martino E."/>
            <person name="Perotto S."/>
            <person name="Kohler A."/>
            <person name="Nagy L.G."/>
            <person name="Floudas D."/>
            <person name="Copeland A."/>
            <person name="Barry K.W."/>
            <person name="Cichocki N."/>
            <person name="Veneault-Fourrey C."/>
            <person name="LaButti K."/>
            <person name="Lindquist E.A."/>
            <person name="Lipzen A."/>
            <person name="Lundell T."/>
            <person name="Morin E."/>
            <person name="Murat C."/>
            <person name="Sun H."/>
            <person name="Tunlid A."/>
            <person name="Henrissat B."/>
            <person name="Grigoriev I.V."/>
            <person name="Hibbett D.S."/>
            <person name="Martin F."/>
            <person name="Nordberg H.P."/>
            <person name="Cantor M.N."/>
            <person name="Hua S.X."/>
        </authorList>
    </citation>
    <scope>NUCLEOTIDE SEQUENCE [LARGE SCALE GENOMIC DNA]</scope>
    <source>
        <strain evidence="1 2">Zn</strain>
    </source>
</reference>
<dbReference type="InParanoid" id="A0A0C3I1K4"/>
<dbReference type="InterPro" id="IPR029063">
    <property type="entry name" value="SAM-dependent_MTases_sf"/>
</dbReference>
<dbReference type="STRING" id="913774.A0A0C3I1K4"/>
<protein>
    <submittedName>
        <fullName evidence="1">Uncharacterized protein</fullName>
    </submittedName>
</protein>
<dbReference type="AlphaFoldDB" id="A0A0C3I1K4"/>
<dbReference type="Proteomes" id="UP000054321">
    <property type="component" value="Unassembled WGS sequence"/>
</dbReference>
<proteinExistence type="predicted"/>
<dbReference type="HOGENOM" id="CLU_2159114_0_0_1"/>
<dbReference type="EMBL" id="KN832870">
    <property type="protein sequence ID" value="KIN08317.1"/>
    <property type="molecule type" value="Genomic_DNA"/>
</dbReference>
<organism evidence="1 2">
    <name type="scientific">Oidiodendron maius (strain Zn)</name>
    <dbReference type="NCBI Taxonomy" id="913774"/>
    <lineage>
        <taxon>Eukaryota</taxon>
        <taxon>Fungi</taxon>
        <taxon>Dikarya</taxon>
        <taxon>Ascomycota</taxon>
        <taxon>Pezizomycotina</taxon>
        <taxon>Leotiomycetes</taxon>
        <taxon>Leotiomycetes incertae sedis</taxon>
        <taxon>Myxotrichaceae</taxon>
        <taxon>Oidiodendron</taxon>
    </lineage>
</organism>
<dbReference type="SUPFAM" id="SSF53335">
    <property type="entry name" value="S-adenosyl-L-methionine-dependent methyltransferases"/>
    <property type="match status" value="1"/>
</dbReference>
<dbReference type="OrthoDB" id="2013972at2759"/>
<accession>A0A0C3I1K4</accession>
<keyword evidence="2" id="KW-1185">Reference proteome</keyword>
<evidence type="ECO:0000313" key="1">
    <source>
        <dbReference type="EMBL" id="KIN08317.1"/>
    </source>
</evidence>
<sequence>MDLVYNATLRMFDGKSFFAPVENPQWIVDMVTRTGIWALDVGDQFPEANVIASHDSSDANLTRVTHSIEFLIENIENPWAFESSYDLVHSRLSSGNRIRSWPRYLSEAVED</sequence>
<evidence type="ECO:0000313" key="2">
    <source>
        <dbReference type="Proteomes" id="UP000054321"/>
    </source>
</evidence>